<keyword evidence="3" id="KW-1185">Reference proteome</keyword>
<dbReference type="GO" id="GO:1901135">
    <property type="term" value="P:carbohydrate derivative metabolic process"/>
    <property type="evidence" value="ECO:0007669"/>
    <property type="project" value="InterPro"/>
</dbReference>
<dbReference type="Pfam" id="PF01380">
    <property type="entry name" value="SIS"/>
    <property type="match status" value="1"/>
</dbReference>
<sequence>MILKRKRSSSLPLTPPLSIDDPDAVRTLDRAVHVLSTEAAALSHVAMLYQTDPIARDGLLRAVDCITRVNEIGGRLIICGVGKSGLVGMKIVATMKSLGLGSSFLHASEAMHGDLGDVRKHDALMFITYSGRTPELLHLLPHIPESVSVLALTSHKVVSDCLLLAGRPDAILLPAPIHEPEEESFGVCAPTTSTTVAMAVGDMLAITVADCVHQERARQVFRKNHPGGAIGARKDDQECEAEKEKKLFRKRHKSIIAPRA</sequence>
<dbReference type="AlphaFoldDB" id="A0A8E2ERS2"/>
<evidence type="ECO:0000259" key="1">
    <source>
        <dbReference type="PROSITE" id="PS51464"/>
    </source>
</evidence>
<dbReference type="PANTHER" id="PTHR38418:SF2">
    <property type="entry name" value="SUGAR ISOMERASE, KPSF_GUTQ (AFU_ORTHOLOGUE AFUA_6G08860)"/>
    <property type="match status" value="1"/>
</dbReference>
<dbReference type="InterPro" id="IPR001347">
    <property type="entry name" value="SIS_dom"/>
</dbReference>
<protein>
    <submittedName>
        <fullName evidence="2">SIS domain-containing protein</fullName>
    </submittedName>
</protein>
<name>A0A8E2ERS2_9PEZI</name>
<dbReference type="PANTHER" id="PTHR38418">
    <property type="entry name" value="SUGAR ISOMERASE, KPSF/GUTQ (AFU_ORTHOLOGUE AFUA_6G08860)"/>
    <property type="match status" value="1"/>
</dbReference>
<dbReference type="SUPFAM" id="SSF53697">
    <property type="entry name" value="SIS domain"/>
    <property type="match status" value="1"/>
</dbReference>
<dbReference type="Proteomes" id="UP000250140">
    <property type="component" value="Unassembled WGS sequence"/>
</dbReference>
<dbReference type="InterPro" id="IPR046348">
    <property type="entry name" value="SIS_dom_sf"/>
</dbReference>
<organism evidence="2 3">
    <name type="scientific">Glonium stellatum</name>
    <dbReference type="NCBI Taxonomy" id="574774"/>
    <lineage>
        <taxon>Eukaryota</taxon>
        <taxon>Fungi</taxon>
        <taxon>Dikarya</taxon>
        <taxon>Ascomycota</taxon>
        <taxon>Pezizomycotina</taxon>
        <taxon>Dothideomycetes</taxon>
        <taxon>Pleosporomycetidae</taxon>
        <taxon>Gloniales</taxon>
        <taxon>Gloniaceae</taxon>
        <taxon>Glonium</taxon>
    </lineage>
</organism>
<reference evidence="2 3" key="1">
    <citation type="journal article" date="2016" name="Nat. Commun.">
        <title>Ectomycorrhizal ecology is imprinted in the genome of the dominant symbiotic fungus Cenococcum geophilum.</title>
        <authorList>
            <consortium name="DOE Joint Genome Institute"/>
            <person name="Peter M."/>
            <person name="Kohler A."/>
            <person name="Ohm R.A."/>
            <person name="Kuo A."/>
            <person name="Krutzmann J."/>
            <person name="Morin E."/>
            <person name="Arend M."/>
            <person name="Barry K.W."/>
            <person name="Binder M."/>
            <person name="Choi C."/>
            <person name="Clum A."/>
            <person name="Copeland A."/>
            <person name="Grisel N."/>
            <person name="Haridas S."/>
            <person name="Kipfer T."/>
            <person name="LaButti K."/>
            <person name="Lindquist E."/>
            <person name="Lipzen A."/>
            <person name="Maire R."/>
            <person name="Meier B."/>
            <person name="Mihaltcheva S."/>
            <person name="Molinier V."/>
            <person name="Murat C."/>
            <person name="Poggeler S."/>
            <person name="Quandt C.A."/>
            <person name="Sperisen C."/>
            <person name="Tritt A."/>
            <person name="Tisserant E."/>
            <person name="Crous P.W."/>
            <person name="Henrissat B."/>
            <person name="Nehls U."/>
            <person name="Egli S."/>
            <person name="Spatafora J.W."/>
            <person name="Grigoriev I.V."/>
            <person name="Martin F.M."/>
        </authorList>
    </citation>
    <scope>NUCLEOTIDE SEQUENCE [LARGE SCALE GENOMIC DNA]</scope>
    <source>
        <strain evidence="2 3">CBS 207.34</strain>
    </source>
</reference>
<dbReference type="Gene3D" id="3.40.50.10490">
    <property type="entry name" value="Glucose-6-phosphate isomerase like protein, domain 1"/>
    <property type="match status" value="1"/>
</dbReference>
<evidence type="ECO:0000313" key="3">
    <source>
        <dbReference type="Proteomes" id="UP000250140"/>
    </source>
</evidence>
<evidence type="ECO:0000313" key="2">
    <source>
        <dbReference type="EMBL" id="OCL03687.1"/>
    </source>
</evidence>
<dbReference type="OrthoDB" id="1872003at2759"/>
<feature type="domain" description="SIS" evidence="1">
    <location>
        <begin position="65"/>
        <end position="214"/>
    </location>
</feature>
<accession>A0A8E2ERS2</accession>
<dbReference type="EMBL" id="KV750697">
    <property type="protein sequence ID" value="OCL03687.1"/>
    <property type="molecule type" value="Genomic_DNA"/>
</dbReference>
<gene>
    <name evidence="2" type="ORF">AOQ84DRAFT_302339</name>
</gene>
<dbReference type="GO" id="GO:0097367">
    <property type="term" value="F:carbohydrate derivative binding"/>
    <property type="evidence" value="ECO:0007669"/>
    <property type="project" value="InterPro"/>
</dbReference>
<proteinExistence type="predicted"/>
<dbReference type="PROSITE" id="PS51464">
    <property type="entry name" value="SIS"/>
    <property type="match status" value="1"/>
</dbReference>